<dbReference type="Pfam" id="PF04434">
    <property type="entry name" value="SWIM"/>
    <property type="match status" value="1"/>
</dbReference>
<name>A0ABV7WFR1_9MICO</name>
<dbReference type="Proteomes" id="UP001595685">
    <property type="component" value="Unassembled WGS sequence"/>
</dbReference>
<comment type="caution">
    <text evidence="4">The sequence shown here is derived from an EMBL/GenBank/DDBJ whole genome shotgun (WGS) entry which is preliminary data.</text>
</comment>
<evidence type="ECO:0000256" key="2">
    <source>
        <dbReference type="SAM" id="MobiDB-lite"/>
    </source>
</evidence>
<proteinExistence type="predicted"/>
<accession>A0ABV7WFR1</accession>
<evidence type="ECO:0000259" key="3">
    <source>
        <dbReference type="PROSITE" id="PS50966"/>
    </source>
</evidence>
<evidence type="ECO:0000313" key="5">
    <source>
        <dbReference type="Proteomes" id="UP001595685"/>
    </source>
</evidence>
<sequence>MVTRWDESRVLALAPDASASAAGQGLARVDASWEGTGASTTGVGVTGGTGGVLWGRCAGSGSSAYRVAVDLTGPASRCTCPSRKFPCKHALGLLLRWSRGSVPEAAEVPDDVAGWVASRQARAAASLSAGGPAARVPADPEAAAGRAARREQRVATGLDELERWLHDQLRTGLAAARADGPAESARVAARLVDAQASGAAALVRDLPWGAGDDRWPDRVLAGMARLALLVTAWRTVAGGVAAGRVAAEVVRSRVGWSTSTGDVLATPGIPDRWLVAWQVDEADGRLLTRRAHVHGTTTGHDLYVLAWGVGGQPPDTGLLPGQVLDADLHVHPGRPLRAVVGERRGASTENDGDRARGVTVARATATLAAALARDPWVRAVPVVLSGVRPARGPAGWTAVDADGAGLPLLGADAPLGWLAASGGHPSTVAGELSPAGLRLRAVLDTEQVRP</sequence>
<reference evidence="5" key="1">
    <citation type="journal article" date="2019" name="Int. J. Syst. Evol. Microbiol.">
        <title>The Global Catalogue of Microorganisms (GCM) 10K type strain sequencing project: providing services to taxonomists for standard genome sequencing and annotation.</title>
        <authorList>
            <consortium name="The Broad Institute Genomics Platform"/>
            <consortium name="The Broad Institute Genome Sequencing Center for Infectious Disease"/>
            <person name="Wu L."/>
            <person name="Ma J."/>
        </authorList>
    </citation>
    <scope>NUCLEOTIDE SEQUENCE [LARGE SCALE GENOMIC DNA]</scope>
    <source>
        <strain evidence="5">NCAIM B.02333</strain>
    </source>
</reference>
<evidence type="ECO:0000256" key="1">
    <source>
        <dbReference type="PROSITE-ProRule" id="PRU00325"/>
    </source>
</evidence>
<feature type="compositionally biased region" description="Low complexity" evidence="2">
    <location>
        <begin position="130"/>
        <end position="146"/>
    </location>
</feature>
<dbReference type="PROSITE" id="PS50966">
    <property type="entry name" value="ZF_SWIM"/>
    <property type="match status" value="1"/>
</dbReference>
<dbReference type="EMBL" id="JBHRWW010000005">
    <property type="protein sequence ID" value="MFC3688604.1"/>
    <property type="molecule type" value="Genomic_DNA"/>
</dbReference>
<feature type="region of interest" description="Disordered" evidence="2">
    <location>
        <begin position="130"/>
        <end position="150"/>
    </location>
</feature>
<gene>
    <name evidence="4" type="ORF">ACFOLH_09655</name>
</gene>
<keyword evidence="1" id="KW-0862">Zinc</keyword>
<keyword evidence="5" id="KW-1185">Reference proteome</keyword>
<protein>
    <submittedName>
        <fullName evidence="4">SWIM zinc finger family protein</fullName>
    </submittedName>
</protein>
<evidence type="ECO:0000313" key="4">
    <source>
        <dbReference type="EMBL" id="MFC3688604.1"/>
    </source>
</evidence>
<keyword evidence="1" id="KW-0863">Zinc-finger</keyword>
<dbReference type="InterPro" id="IPR007527">
    <property type="entry name" value="Znf_SWIM"/>
</dbReference>
<keyword evidence="1" id="KW-0479">Metal-binding</keyword>
<organism evidence="4 5">
    <name type="scientific">Aquipuribacter hungaricus</name>
    <dbReference type="NCBI Taxonomy" id="545624"/>
    <lineage>
        <taxon>Bacteria</taxon>
        <taxon>Bacillati</taxon>
        <taxon>Actinomycetota</taxon>
        <taxon>Actinomycetes</taxon>
        <taxon>Micrococcales</taxon>
        <taxon>Intrasporangiaceae</taxon>
        <taxon>Aquipuribacter</taxon>
    </lineage>
</organism>
<feature type="domain" description="SWIM-type" evidence="3">
    <location>
        <begin position="65"/>
        <end position="98"/>
    </location>
</feature>
<dbReference type="RefSeq" id="WP_376985509.1">
    <property type="nucleotide sequence ID" value="NZ_JBHRWW010000005.1"/>
</dbReference>